<feature type="binding site" evidence="5">
    <location>
        <position position="30"/>
    </location>
    <ligand>
        <name>Mg(2+)</name>
        <dbReference type="ChEBI" id="CHEBI:18420"/>
    </ligand>
</feature>
<dbReference type="Gene3D" id="3.40.50.1000">
    <property type="entry name" value="HAD superfamily/HAD-like"/>
    <property type="match status" value="2"/>
</dbReference>
<evidence type="ECO:0000313" key="7">
    <source>
        <dbReference type="Proteomes" id="UP000827092"/>
    </source>
</evidence>
<dbReference type="Pfam" id="PF13344">
    <property type="entry name" value="Hydrolase_6"/>
    <property type="match status" value="1"/>
</dbReference>
<dbReference type="InterPro" id="IPR036412">
    <property type="entry name" value="HAD-like_sf"/>
</dbReference>
<feature type="binding site" evidence="5">
    <location>
        <position position="256"/>
    </location>
    <ligand>
        <name>Mg(2+)</name>
        <dbReference type="ChEBI" id="CHEBI:18420"/>
    </ligand>
</feature>
<dbReference type="NCBIfam" id="TIGR01452">
    <property type="entry name" value="PGP_euk"/>
    <property type="match status" value="1"/>
</dbReference>
<evidence type="ECO:0000256" key="1">
    <source>
        <dbReference type="ARBA" id="ARBA00022801"/>
    </source>
</evidence>
<keyword evidence="5" id="KW-0479">Metal-binding</keyword>
<dbReference type="InterPro" id="IPR006349">
    <property type="entry name" value="PGP_euk"/>
</dbReference>
<dbReference type="InterPro" id="IPR023214">
    <property type="entry name" value="HAD_sf"/>
</dbReference>
<organism evidence="6 7">
    <name type="scientific">Oedothorax gibbosus</name>
    <dbReference type="NCBI Taxonomy" id="931172"/>
    <lineage>
        <taxon>Eukaryota</taxon>
        <taxon>Metazoa</taxon>
        <taxon>Ecdysozoa</taxon>
        <taxon>Arthropoda</taxon>
        <taxon>Chelicerata</taxon>
        <taxon>Arachnida</taxon>
        <taxon>Araneae</taxon>
        <taxon>Araneomorphae</taxon>
        <taxon>Entelegynae</taxon>
        <taxon>Araneoidea</taxon>
        <taxon>Linyphiidae</taxon>
        <taxon>Erigoninae</taxon>
        <taxon>Oedothorax</taxon>
    </lineage>
</organism>
<reference evidence="6 7" key="1">
    <citation type="journal article" date="2022" name="Nat. Ecol. Evol.">
        <title>A masculinizing supergene underlies an exaggerated male reproductive morph in a spider.</title>
        <authorList>
            <person name="Hendrickx F."/>
            <person name="De Corte Z."/>
            <person name="Sonet G."/>
            <person name="Van Belleghem S.M."/>
            <person name="Kostlbacher S."/>
            <person name="Vangestel C."/>
        </authorList>
    </citation>
    <scope>NUCLEOTIDE SEQUENCE [LARGE SCALE GENOMIC DNA]</scope>
    <source>
        <strain evidence="6">W744_W776</strain>
    </source>
</reference>
<protein>
    <recommendedName>
        <fullName evidence="8">Phosphoglycolate phosphatase</fullName>
    </recommendedName>
</protein>
<comment type="similarity">
    <text evidence="2">Belongs to the HAD-like hydrolase superfamily.</text>
</comment>
<keyword evidence="7" id="KW-1185">Reference proteome</keyword>
<dbReference type="PANTHER" id="PTHR19288:SF93">
    <property type="entry name" value="FI11325P-RELATED"/>
    <property type="match status" value="1"/>
</dbReference>
<dbReference type="EMBL" id="JAFNEN010000388">
    <property type="protein sequence ID" value="KAG8184078.1"/>
    <property type="molecule type" value="Genomic_DNA"/>
</dbReference>
<dbReference type="Pfam" id="PF13242">
    <property type="entry name" value="Hydrolase_like"/>
    <property type="match status" value="1"/>
</dbReference>
<evidence type="ECO:0000313" key="6">
    <source>
        <dbReference type="EMBL" id="KAG8184078.1"/>
    </source>
</evidence>
<keyword evidence="1 2" id="KW-0378">Hydrolase</keyword>
<evidence type="ECO:0000256" key="5">
    <source>
        <dbReference type="PIRSR" id="PIRSR000915-3"/>
    </source>
</evidence>
<keyword evidence="5" id="KW-0460">Magnesium</keyword>
<feature type="active site" description="Proton donor" evidence="3">
    <location>
        <position position="30"/>
    </location>
</feature>
<evidence type="ECO:0008006" key="8">
    <source>
        <dbReference type="Google" id="ProtNLM"/>
    </source>
</evidence>
<gene>
    <name evidence="6" type="ORF">JTE90_006714</name>
</gene>
<feature type="binding site" evidence="4">
    <location>
        <position position="230"/>
    </location>
    <ligand>
        <name>substrate</name>
    </ligand>
</feature>
<accession>A0AAV6UK68</accession>
<dbReference type="PANTHER" id="PTHR19288">
    <property type="entry name" value="4-NITROPHENYLPHOSPHATASE-RELATED"/>
    <property type="match status" value="1"/>
</dbReference>
<dbReference type="NCBIfam" id="TIGR01460">
    <property type="entry name" value="HAD-SF-IIA"/>
    <property type="match status" value="1"/>
</dbReference>
<dbReference type="SUPFAM" id="SSF56784">
    <property type="entry name" value="HAD-like"/>
    <property type="match status" value="1"/>
</dbReference>
<comment type="caution">
    <text evidence="6">The sequence shown here is derived from an EMBL/GenBank/DDBJ whole genome shotgun (WGS) entry which is preliminary data.</text>
</comment>
<feature type="active site" description="Nucleophile" evidence="3">
    <location>
        <position position="28"/>
    </location>
</feature>
<sequence>MPLRKCVNFDKKVASSGFFNSIDYVLTDCDGVLWMGNDAIPGSVETIHALKKSGKKIIYVTNNATKSREKFLIKCKKLGFPDLAIFVALTMDDVISTAFVAVEYLKSLNFHKKVYVLGTSGITDELTSAGIRHLPIGPDTCTEDWVDELALGELPLDPEVGAVLVGFDQDFSYPKLTKAASYLFNPEILLLATNRDEQFPSEGDIVIPGAGIFVTAVEAVAGREAVCLGKPCKHMLNCIKLVHPDIDFSRCLMIGDRLNTDILLGTQHGLKTLLVGTGINSIEDVRGYEKSEANRLLVPDYYLPRLGDLKKFING</sequence>
<dbReference type="GO" id="GO:0005737">
    <property type="term" value="C:cytoplasm"/>
    <property type="evidence" value="ECO:0007669"/>
    <property type="project" value="TreeGrafter"/>
</dbReference>
<dbReference type="AlphaFoldDB" id="A0AAV6UK68"/>
<name>A0AAV6UK68_9ARAC</name>
<dbReference type="GO" id="GO:0016791">
    <property type="term" value="F:phosphatase activity"/>
    <property type="evidence" value="ECO:0007669"/>
    <property type="project" value="InterPro"/>
</dbReference>
<dbReference type="PIRSF" id="PIRSF000915">
    <property type="entry name" value="PGP-type_phosphatase"/>
    <property type="match status" value="1"/>
</dbReference>
<evidence type="ECO:0000256" key="3">
    <source>
        <dbReference type="PIRSR" id="PIRSR000915-1"/>
    </source>
</evidence>
<dbReference type="Proteomes" id="UP000827092">
    <property type="component" value="Unassembled WGS sequence"/>
</dbReference>
<feature type="binding site" evidence="5">
    <location>
        <position position="28"/>
    </location>
    <ligand>
        <name>Mg(2+)</name>
        <dbReference type="ChEBI" id="CHEBI:18420"/>
    </ligand>
</feature>
<proteinExistence type="inferred from homology"/>
<dbReference type="InterPro" id="IPR006357">
    <property type="entry name" value="HAD-SF_hydro_IIA"/>
</dbReference>
<evidence type="ECO:0000256" key="2">
    <source>
        <dbReference type="PIRNR" id="PIRNR000915"/>
    </source>
</evidence>
<evidence type="ECO:0000256" key="4">
    <source>
        <dbReference type="PIRSR" id="PIRSR000915-2"/>
    </source>
</evidence>
<comment type="cofactor">
    <cofactor evidence="5">
        <name>Mg(2+)</name>
        <dbReference type="ChEBI" id="CHEBI:18420"/>
    </cofactor>
    <text evidence="5">Divalent metal ions. Mg(2+) is the most effective.</text>
</comment>
<dbReference type="GO" id="GO:0046872">
    <property type="term" value="F:metal ion binding"/>
    <property type="evidence" value="ECO:0007669"/>
    <property type="project" value="UniProtKB-KW"/>
</dbReference>